<reference evidence="14" key="1">
    <citation type="submission" date="2023-03" db="EMBL/GenBank/DDBJ databases">
        <title>Massive genome expansion in bonnet fungi (Mycena s.s.) driven by repeated elements and novel gene families across ecological guilds.</title>
        <authorList>
            <consortium name="Lawrence Berkeley National Laboratory"/>
            <person name="Harder C.B."/>
            <person name="Miyauchi S."/>
            <person name="Viragh M."/>
            <person name="Kuo A."/>
            <person name="Thoen E."/>
            <person name="Andreopoulos B."/>
            <person name="Lu D."/>
            <person name="Skrede I."/>
            <person name="Drula E."/>
            <person name="Henrissat B."/>
            <person name="Morin E."/>
            <person name="Kohler A."/>
            <person name="Barry K."/>
            <person name="LaButti K."/>
            <person name="Morin E."/>
            <person name="Salamov A."/>
            <person name="Lipzen A."/>
            <person name="Mereny Z."/>
            <person name="Hegedus B."/>
            <person name="Baldrian P."/>
            <person name="Stursova M."/>
            <person name="Weitz H."/>
            <person name="Taylor A."/>
            <person name="Grigoriev I.V."/>
            <person name="Nagy L.G."/>
            <person name="Martin F."/>
            <person name="Kauserud H."/>
        </authorList>
    </citation>
    <scope>NUCLEOTIDE SEQUENCE</scope>
    <source>
        <strain evidence="14">CBHHK002</strain>
    </source>
</reference>
<evidence type="ECO:0000256" key="5">
    <source>
        <dbReference type="ARBA" id="ARBA00022617"/>
    </source>
</evidence>
<accession>A0AAD7ER25</accession>
<keyword evidence="11" id="KW-0503">Monooxygenase</keyword>
<dbReference type="GO" id="GO:0016705">
    <property type="term" value="F:oxidoreductase activity, acting on paired donors, with incorporation or reduction of molecular oxygen"/>
    <property type="evidence" value="ECO:0007669"/>
    <property type="project" value="InterPro"/>
</dbReference>
<dbReference type="GO" id="GO:0005506">
    <property type="term" value="F:iron ion binding"/>
    <property type="evidence" value="ECO:0007669"/>
    <property type="project" value="InterPro"/>
</dbReference>
<evidence type="ECO:0000256" key="4">
    <source>
        <dbReference type="ARBA" id="ARBA00010617"/>
    </source>
</evidence>
<keyword evidence="6" id="KW-0812">Transmembrane</keyword>
<comment type="pathway">
    <text evidence="3">Secondary metabolite biosynthesis; terpenoid biosynthesis.</text>
</comment>
<dbReference type="SUPFAM" id="SSF48264">
    <property type="entry name" value="Cytochrome P450"/>
    <property type="match status" value="1"/>
</dbReference>
<keyword evidence="5" id="KW-0349">Heme</keyword>
<keyword evidence="7" id="KW-0479">Metal-binding</keyword>
<evidence type="ECO:0000256" key="1">
    <source>
        <dbReference type="ARBA" id="ARBA00001971"/>
    </source>
</evidence>
<proteinExistence type="inferred from homology"/>
<gene>
    <name evidence="14" type="ORF">DFH08DRAFT_937610</name>
</gene>
<dbReference type="InterPro" id="IPR036396">
    <property type="entry name" value="Cyt_P450_sf"/>
</dbReference>
<feature type="region of interest" description="Disordered" evidence="13">
    <location>
        <begin position="98"/>
        <end position="126"/>
    </location>
</feature>
<comment type="caution">
    <text evidence="14">The sequence shown here is derived from an EMBL/GenBank/DDBJ whole genome shotgun (WGS) entry which is preliminary data.</text>
</comment>
<dbReference type="InterPro" id="IPR001128">
    <property type="entry name" value="Cyt_P450"/>
</dbReference>
<sequence length="477" mass="52260">MVFTPLPSIAIAGISAAVSMSGKLPIAPRSEVSWWLGREYLVAKNEAGVEFGRWTQLLGPVFRIKSALWQAGTVSTVKALDPNSYAIPGRDVRFFTPGANPDTPGFQTDKGPGVDKELTKPSDHMPRRHLESRCTLTVRETVCSALAAEFTSTSPASQPIVVEFVGHAVGWAEGDEHKFQCRMISPAFSSRRVFNMCDYIPAVTLGVIRRVGFGYDLGPDSPEGGAILDAWKTDVARCAPWVANLPIDVLQDGVAKKLIHEVGQKMHQEPPNMDGTDMFSILVPRFETTSGTIHLILLDLAQHPDVQRKLREEILAAYSSEVDVIEGLPYLDTVTREGPRLHPCVRDTHRVAAHDDIIPLKSPVTLTSGETITSLPVQAGDSFIIPFMVPNTDPDVWGPDGARVILEPWVKGGNIPNSEDLPHGLWGNISNFADGPRHSIGWLLDEIWFFLTVVSTELRSTAIQEIKLIVGALVKKF</sequence>
<evidence type="ECO:0000256" key="6">
    <source>
        <dbReference type="ARBA" id="ARBA00022692"/>
    </source>
</evidence>
<dbReference type="InterPro" id="IPR050121">
    <property type="entry name" value="Cytochrome_P450_monoxygenase"/>
</dbReference>
<dbReference type="GO" id="GO:0020037">
    <property type="term" value="F:heme binding"/>
    <property type="evidence" value="ECO:0007669"/>
    <property type="project" value="InterPro"/>
</dbReference>
<dbReference type="Pfam" id="PF00067">
    <property type="entry name" value="p450"/>
    <property type="match status" value="1"/>
</dbReference>
<keyword evidence="15" id="KW-1185">Reference proteome</keyword>
<evidence type="ECO:0000313" key="15">
    <source>
        <dbReference type="Proteomes" id="UP001218218"/>
    </source>
</evidence>
<evidence type="ECO:0000256" key="11">
    <source>
        <dbReference type="ARBA" id="ARBA00023033"/>
    </source>
</evidence>
<name>A0AAD7ER25_9AGAR</name>
<protein>
    <submittedName>
        <fullName evidence="14">Cytochrome P450</fullName>
    </submittedName>
</protein>
<keyword evidence="10" id="KW-0408">Iron</keyword>
<evidence type="ECO:0000256" key="10">
    <source>
        <dbReference type="ARBA" id="ARBA00023004"/>
    </source>
</evidence>
<evidence type="ECO:0000313" key="14">
    <source>
        <dbReference type="EMBL" id="KAJ7343734.1"/>
    </source>
</evidence>
<dbReference type="EMBL" id="JARIHO010000022">
    <property type="protein sequence ID" value="KAJ7343734.1"/>
    <property type="molecule type" value="Genomic_DNA"/>
</dbReference>
<dbReference type="PANTHER" id="PTHR24305:SF166">
    <property type="entry name" value="CYTOCHROME P450 12A4, MITOCHONDRIAL-RELATED"/>
    <property type="match status" value="1"/>
</dbReference>
<organism evidence="14 15">
    <name type="scientific">Mycena albidolilacea</name>
    <dbReference type="NCBI Taxonomy" id="1033008"/>
    <lineage>
        <taxon>Eukaryota</taxon>
        <taxon>Fungi</taxon>
        <taxon>Dikarya</taxon>
        <taxon>Basidiomycota</taxon>
        <taxon>Agaricomycotina</taxon>
        <taxon>Agaricomycetes</taxon>
        <taxon>Agaricomycetidae</taxon>
        <taxon>Agaricales</taxon>
        <taxon>Marasmiineae</taxon>
        <taxon>Mycenaceae</taxon>
        <taxon>Mycena</taxon>
    </lineage>
</organism>
<evidence type="ECO:0000256" key="9">
    <source>
        <dbReference type="ARBA" id="ARBA00023002"/>
    </source>
</evidence>
<dbReference type="GO" id="GO:0016020">
    <property type="term" value="C:membrane"/>
    <property type="evidence" value="ECO:0007669"/>
    <property type="project" value="UniProtKB-SubCell"/>
</dbReference>
<evidence type="ECO:0000256" key="13">
    <source>
        <dbReference type="SAM" id="MobiDB-lite"/>
    </source>
</evidence>
<evidence type="ECO:0000256" key="3">
    <source>
        <dbReference type="ARBA" id="ARBA00004721"/>
    </source>
</evidence>
<evidence type="ECO:0000256" key="8">
    <source>
        <dbReference type="ARBA" id="ARBA00022989"/>
    </source>
</evidence>
<evidence type="ECO:0000256" key="7">
    <source>
        <dbReference type="ARBA" id="ARBA00022723"/>
    </source>
</evidence>
<dbReference type="Proteomes" id="UP001218218">
    <property type="component" value="Unassembled WGS sequence"/>
</dbReference>
<comment type="similarity">
    <text evidence="4">Belongs to the cytochrome P450 family.</text>
</comment>
<dbReference type="PANTHER" id="PTHR24305">
    <property type="entry name" value="CYTOCHROME P450"/>
    <property type="match status" value="1"/>
</dbReference>
<keyword evidence="12" id="KW-0472">Membrane</keyword>
<comment type="subcellular location">
    <subcellularLocation>
        <location evidence="2">Membrane</location>
    </subcellularLocation>
</comment>
<keyword evidence="9" id="KW-0560">Oxidoreductase</keyword>
<comment type="cofactor">
    <cofactor evidence="1">
        <name>heme</name>
        <dbReference type="ChEBI" id="CHEBI:30413"/>
    </cofactor>
</comment>
<dbReference type="GO" id="GO:0004497">
    <property type="term" value="F:monooxygenase activity"/>
    <property type="evidence" value="ECO:0007669"/>
    <property type="project" value="UniProtKB-KW"/>
</dbReference>
<evidence type="ECO:0000256" key="12">
    <source>
        <dbReference type="ARBA" id="ARBA00023136"/>
    </source>
</evidence>
<evidence type="ECO:0000256" key="2">
    <source>
        <dbReference type="ARBA" id="ARBA00004370"/>
    </source>
</evidence>
<dbReference type="Gene3D" id="1.10.630.10">
    <property type="entry name" value="Cytochrome P450"/>
    <property type="match status" value="2"/>
</dbReference>
<keyword evidence="8" id="KW-1133">Transmembrane helix</keyword>
<dbReference type="AlphaFoldDB" id="A0AAD7ER25"/>
<feature type="compositionally biased region" description="Basic and acidic residues" evidence="13">
    <location>
        <begin position="112"/>
        <end position="126"/>
    </location>
</feature>